<gene>
    <name evidence="1" type="ORF">HINF_LOCUS59644</name>
    <name evidence="2" type="ORF">HINF_LOCUS78846</name>
</gene>
<reference evidence="2 3" key="2">
    <citation type="submission" date="2024-07" db="EMBL/GenBank/DDBJ databases">
        <authorList>
            <person name="Akdeniz Z."/>
        </authorList>
    </citation>
    <scope>NUCLEOTIDE SEQUENCE [LARGE SCALE GENOMIC DNA]</scope>
</reference>
<organism evidence="1">
    <name type="scientific">Hexamita inflata</name>
    <dbReference type="NCBI Taxonomy" id="28002"/>
    <lineage>
        <taxon>Eukaryota</taxon>
        <taxon>Metamonada</taxon>
        <taxon>Diplomonadida</taxon>
        <taxon>Hexamitidae</taxon>
        <taxon>Hexamitinae</taxon>
        <taxon>Hexamita</taxon>
    </lineage>
</organism>
<proteinExistence type="predicted"/>
<dbReference type="EMBL" id="CATOUU010001102">
    <property type="protein sequence ID" value="CAI9971999.1"/>
    <property type="molecule type" value="Genomic_DNA"/>
</dbReference>
<dbReference type="EMBL" id="CAXDID020000933">
    <property type="protein sequence ID" value="CAL6115940.1"/>
    <property type="molecule type" value="Genomic_DNA"/>
</dbReference>
<name>A0AA86R5B8_9EUKA</name>
<keyword evidence="3" id="KW-1185">Reference proteome</keyword>
<reference evidence="1" key="1">
    <citation type="submission" date="2023-06" db="EMBL/GenBank/DDBJ databases">
        <authorList>
            <person name="Kurt Z."/>
        </authorList>
    </citation>
    <scope>NUCLEOTIDE SEQUENCE</scope>
</reference>
<evidence type="ECO:0000313" key="2">
    <source>
        <dbReference type="EMBL" id="CAL6115940.1"/>
    </source>
</evidence>
<comment type="caution">
    <text evidence="1">The sequence shown here is derived from an EMBL/GenBank/DDBJ whole genome shotgun (WGS) entry which is preliminary data.</text>
</comment>
<dbReference type="Proteomes" id="UP001642409">
    <property type="component" value="Unassembled WGS sequence"/>
</dbReference>
<dbReference type="AlphaFoldDB" id="A0AA86R5B8"/>
<protein>
    <submittedName>
        <fullName evidence="2">Hypothetical_protein</fullName>
    </submittedName>
</protein>
<evidence type="ECO:0000313" key="3">
    <source>
        <dbReference type="Proteomes" id="UP001642409"/>
    </source>
</evidence>
<accession>A0AA86R5B8</accession>
<sequence>MSAAAIYACHRQYREAKTALGKQVPTVHDYQSYFYKQLHRQYHRLGIGISKLFSGYPSQELHKPMVLELFQSANFEFKSNSSTSPRLFPKCENTLQHEFRSQFVIRIWTQHSSCVGMFTD</sequence>
<evidence type="ECO:0000313" key="1">
    <source>
        <dbReference type="EMBL" id="CAI9971999.1"/>
    </source>
</evidence>